<evidence type="ECO:0000313" key="2">
    <source>
        <dbReference type="EMBL" id="CAD9598988.1"/>
    </source>
</evidence>
<sequence length="270" mass="29339">MTKEANYGSIEEKTALADDEATPSVEESSPSTIQKLGKLAIIVLVAAVGCSTALYAFSSNDTFSSADADTTVEPAMMSADDNVSNSANLTLPDYLEALDSSDPDYDASMLTSKYVIGEPGQGNMVPGKVELVRFVEEHFVFRTYGGGAKQCGWWWVLNPPRGKKETYFDHFAICPEWNDADNIVRCRVPENYVAVVGIGQTVTCPSGQYLDPDPSNLQLNGNICEASVVTDGHLSCEYCVSNDFNLRLSKCSNNGPDYIDGFVHRVLRGN</sequence>
<proteinExistence type="predicted"/>
<gene>
    <name evidence="2" type="ORF">LDAN0321_LOCUS16018</name>
</gene>
<organism evidence="2">
    <name type="scientific">Leptocylindrus danicus</name>
    <dbReference type="NCBI Taxonomy" id="163516"/>
    <lineage>
        <taxon>Eukaryota</taxon>
        <taxon>Sar</taxon>
        <taxon>Stramenopiles</taxon>
        <taxon>Ochrophyta</taxon>
        <taxon>Bacillariophyta</taxon>
        <taxon>Coscinodiscophyceae</taxon>
        <taxon>Chaetocerotophycidae</taxon>
        <taxon>Leptocylindrales</taxon>
        <taxon>Leptocylindraceae</taxon>
        <taxon>Leptocylindrus</taxon>
    </lineage>
</organism>
<dbReference type="EMBL" id="HBGY01025944">
    <property type="protein sequence ID" value="CAD9598988.1"/>
    <property type="molecule type" value="Transcribed_RNA"/>
</dbReference>
<accession>A0A7S2L900</accession>
<protein>
    <submittedName>
        <fullName evidence="2">Uncharacterized protein</fullName>
    </submittedName>
</protein>
<feature type="region of interest" description="Disordered" evidence="1">
    <location>
        <begin position="1"/>
        <end position="30"/>
    </location>
</feature>
<name>A0A7S2L900_9STRA</name>
<evidence type="ECO:0000256" key="1">
    <source>
        <dbReference type="SAM" id="MobiDB-lite"/>
    </source>
</evidence>
<dbReference type="AlphaFoldDB" id="A0A7S2L900"/>
<reference evidence="2" key="1">
    <citation type="submission" date="2021-01" db="EMBL/GenBank/DDBJ databases">
        <authorList>
            <person name="Corre E."/>
            <person name="Pelletier E."/>
            <person name="Niang G."/>
            <person name="Scheremetjew M."/>
            <person name="Finn R."/>
            <person name="Kale V."/>
            <person name="Holt S."/>
            <person name="Cochrane G."/>
            <person name="Meng A."/>
            <person name="Brown T."/>
            <person name="Cohen L."/>
        </authorList>
    </citation>
    <scope>NUCLEOTIDE SEQUENCE</scope>
    <source>
        <strain evidence="2">B650</strain>
    </source>
</reference>